<proteinExistence type="predicted"/>
<sequence>MSMTPQITHLGGCPTYATYRCMCTHASHNTGPYETPGSKEPASTKLKVCVSLLVFVFEQQPNKTIKEPSPMLKDAFSVSVPMYVAIQMLQNELVLQCGIPTQELWEPVHTKRCNRMTTPLSMPSALL</sequence>
<organism evidence="1 2">
    <name type="scientific">Liparis tanakae</name>
    <name type="common">Tanaka's snailfish</name>
    <dbReference type="NCBI Taxonomy" id="230148"/>
    <lineage>
        <taxon>Eukaryota</taxon>
        <taxon>Metazoa</taxon>
        <taxon>Chordata</taxon>
        <taxon>Craniata</taxon>
        <taxon>Vertebrata</taxon>
        <taxon>Euteleostomi</taxon>
        <taxon>Actinopterygii</taxon>
        <taxon>Neopterygii</taxon>
        <taxon>Teleostei</taxon>
        <taxon>Neoteleostei</taxon>
        <taxon>Acanthomorphata</taxon>
        <taxon>Eupercaria</taxon>
        <taxon>Perciformes</taxon>
        <taxon>Cottioidei</taxon>
        <taxon>Cottales</taxon>
        <taxon>Liparidae</taxon>
        <taxon>Liparis</taxon>
    </lineage>
</organism>
<accession>A0A4Z2IN79</accession>
<evidence type="ECO:0000313" key="2">
    <source>
        <dbReference type="Proteomes" id="UP000314294"/>
    </source>
</evidence>
<comment type="caution">
    <text evidence="1">The sequence shown here is derived from an EMBL/GenBank/DDBJ whole genome shotgun (WGS) entry which is preliminary data.</text>
</comment>
<protein>
    <submittedName>
        <fullName evidence="1">Uncharacterized protein</fullName>
    </submittedName>
</protein>
<dbReference type="EMBL" id="SRLO01000064">
    <property type="protein sequence ID" value="TNN79469.1"/>
    <property type="molecule type" value="Genomic_DNA"/>
</dbReference>
<dbReference type="Proteomes" id="UP000314294">
    <property type="component" value="Unassembled WGS sequence"/>
</dbReference>
<dbReference type="AlphaFoldDB" id="A0A4Z2IN79"/>
<reference evidence="1 2" key="1">
    <citation type="submission" date="2019-03" db="EMBL/GenBank/DDBJ databases">
        <title>First draft genome of Liparis tanakae, snailfish: a comprehensive survey of snailfish specific genes.</title>
        <authorList>
            <person name="Kim W."/>
            <person name="Song I."/>
            <person name="Jeong J.-H."/>
            <person name="Kim D."/>
            <person name="Kim S."/>
            <person name="Ryu S."/>
            <person name="Song J.Y."/>
            <person name="Lee S.K."/>
        </authorList>
    </citation>
    <scope>NUCLEOTIDE SEQUENCE [LARGE SCALE GENOMIC DNA]</scope>
    <source>
        <tissue evidence="1">Muscle</tissue>
    </source>
</reference>
<gene>
    <name evidence="1" type="ORF">EYF80_010283</name>
</gene>
<keyword evidence="2" id="KW-1185">Reference proteome</keyword>
<evidence type="ECO:0000313" key="1">
    <source>
        <dbReference type="EMBL" id="TNN79469.1"/>
    </source>
</evidence>
<name>A0A4Z2IN79_9TELE</name>